<proteinExistence type="predicted"/>
<feature type="compositionally biased region" description="Basic residues" evidence="1">
    <location>
        <begin position="131"/>
        <end position="145"/>
    </location>
</feature>
<organism evidence="2 3">
    <name type="scientific">Lasiosphaeria miniovina</name>
    <dbReference type="NCBI Taxonomy" id="1954250"/>
    <lineage>
        <taxon>Eukaryota</taxon>
        <taxon>Fungi</taxon>
        <taxon>Dikarya</taxon>
        <taxon>Ascomycota</taxon>
        <taxon>Pezizomycotina</taxon>
        <taxon>Sordariomycetes</taxon>
        <taxon>Sordariomycetidae</taxon>
        <taxon>Sordariales</taxon>
        <taxon>Lasiosphaeriaceae</taxon>
        <taxon>Lasiosphaeria</taxon>
    </lineage>
</organism>
<dbReference type="Proteomes" id="UP001172101">
    <property type="component" value="Unassembled WGS sequence"/>
</dbReference>
<feature type="compositionally biased region" description="Basic and acidic residues" evidence="1">
    <location>
        <begin position="71"/>
        <end position="87"/>
    </location>
</feature>
<dbReference type="AlphaFoldDB" id="A0AA40AU06"/>
<name>A0AA40AU06_9PEZI</name>
<feature type="compositionally biased region" description="Basic and acidic residues" evidence="1">
    <location>
        <begin position="99"/>
        <end position="111"/>
    </location>
</feature>
<accession>A0AA40AU06</accession>
<feature type="region of interest" description="Disordered" evidence="1">
    <location>
        <begin position="198"/>
        <end position="218"/>
    </location>
</feature>
<dbReference type="EMBL" id="JAUIRO010000003">
    <property type="protein sequence ID" value="KAK0721996.1"/>
    <property type="molecule type" value="Genomic_DNA"/>
</dbReference>
<comment type="caution">
    <text evidence="2">The sequence shown here is derived from an EMBL/GenBank/DDBJ whole genome shotgun (WGS) entry which is preliminary data.</text>
</comment>
<sequence>MDPRREGSRATIRLRQAGGRRELVMVCVLCRQPAGLSKRHVSSLPESNLSVRRSCQDRASVNLAVWGTGRGGERRQSEKEDSARIEQEPSAIFVPGCKISERRKERERERPGAIPHRKVNRSISMESTIHLHGRRGPSPSRKHRPATSGSYSPAGPAQHGSSSARVAIRLSSMPSCRCAISVRWIVPVPPCSLASSGARVHSRLKPPPQPQIPRLPSRDTRDPDWLDWLLSSFPCHGWSGNRLRLASRLGKSGAQLRPPPTISTVCVFCVLPAANEHEVRQLDAIMCVRLCT</sequence>
<protein>
    <submittedName>
        <fullName evidence="2">Uncharacterized protein</fullName>
    </submittedName>
</protein>
<evidence type="ECO:0000256" key="1">
    <source>
        <dbReference type="SAM" id="MobiDB-lite"/>
    </source>
</evidence>
<evidence type="ECO:0000313" key="3">
    <source>
        <dbReference type="Proteomes" id="UP001172101"/>
    </source>
</evidence>
<feature type="region of interest" description="Disordered" evidence="1">
    <location>
        <begin position="67"/>
        <end position="165"/>
    </location>
</feature>
<dbReference type="RefSeq" id="XP_060297920.1">
    <property type="nucleotide sequence ID" value="XM_060433729.1"/>
</dbReference>
<keyword evidence="3" id="KW-1185">Reference proteome</keyword>
<gene>
    <name evidence="2" type="ORF">B0T26DRAFT_198011</name>
</gene>
<reference evidence="2" key="1">
    <citation type="submission" date="2023-06" db="EMBL/GenBank/DDBJ databases">
        <title>Genome-scale phylogeny and comparative genomics of the fungal order Sordariales.</title>
        <authorList>
            <consortium name="Lawrence Berkeley National Laboratory"/>
            <person name="Hensen N."/>
            <person name="Bonometti L."/>
            <person name="Westerberg I."/>
            <person name="Brannstrom I.O."/>
            <person name="Guillou S."/>
            <person name="Cros-Aarteil S."/>
            <person name="Calhoun S."/>
            <person name="Haridas S."/>
            <person name="Kuo A."/>
            <person name="Mondo S."/>
            <person name="Pangilinan J."/>
            <person name="Riley R."/>
            <person name="LaButti K."/>
            <person name="Andreopoulos B."/>
            <person name="Lipzen A."/>
            <person name="Chen C."/>
            <person name="Yanf M."/>
            <person name="Daum C."/>
            <person name="Ng V."/>
            <person name="Clum A."/>
            <person name="Steindorff A."/>
            <person name="Ohm R."/>
            <person name="Martin F."/>
            <person name="Silar P."/>
            <person name="Natvig D."/>
            <person name="Lalanne C."/>
            <person name="Gautier V."/>
            <person name="Ament-velasquez S.L."/>
            <person name="Kruys A."/>
            <person name="Hutchinson M.I."/>
            <person name="Powell A.J."/>
            <person name="Barry K."/>
            <person name="Miller A.N."/>
            <person name="Grigoriev I.V."/>
            <person name="Debuchy R."/>
            <person name="Gladieux P."/>
            <person name="Thoren M.H."/>
            <person name="Johannesson H."/>
        </authorList>
    </citation>
    <scope>NUCLEOTIDE SEQUENCE</scope>
    <source>
        <strain evidence="2">SMH2392-1A</strain>
    </source>
</reference>
<dbReference type="GeneID" id="85316999"/>
<evidence type="ECO:0000313" key="2">
    <source>
        <dbReference type="EMBL" id="KAK0721996.1"/>
    </source>
</evidence>